<keyword evidence="4" id="KW-1185">Reference proteome</keyword>
<evidence type="ECO:0000313" key="2">
    <source>
        <dbReference type="EMBL" id="KAJ1141799.1"/>
    </source>
</evidence>
<dbReference type="EMBL" id="JANPWB010000010">
    <property type="protein sequence ID" value="KAJ1141801.1"/>
    <property type="molecule type" value="Genomic_DNA"/>
</dbReference>
<proteinExistence type="predicted"/>
<name>A0AAV7QMN5_PLEWA</name>
<dbReference type="Proteomes" id="UP001066276">
    <property type="component" value="Chromosome 6"/>
</dbReference>
<feature type="compositionally biased region" description="Polar residues" evidence="1">
    <location>
        <begin position="1"/>
        <end position="19"/>
    </location>
</feature>
<comment type="caution">
    <text evidence="3">The sequence shown here is derived from an EMBL/GenBank/DDBJ whole genome shotgun (WGS) entry which is preliminary data.</text>
</comment>
<accession>A0AAV7QMN5</accession>
<organism evidence="3 4">
    <name type="scientific">Pleurodeles waltl</name>
    <name type="common">Iberian ribbed newt</name>
    <dbReference type="NCBI Taxonomy" id="8319"/>
    <lineage>
        <taxon>Eukaryota</taxon>
        <taxon>Metazoa</taxon>
        <taxon>Chordata</taxon>
        <taxon>Craniata</taxon>
        <taxon>Vertebrata</taxon>
        <taxon>Euteleostomi</taxon>
        <taxon>Amphibia</taxon>
        <taxon>Batrachia</taxon>
        <taxon>Caudata</taxon>
        <taxon>Salamandroidea</taxon>
        <taxon>Salamandridae</taxon>
        <taxon>Pleurodelinae</taxon>
        <taxon>Pleurodeles</taxon>
    </lineage>
</organism>
<dbReference type="EMBL" id="JANPWB010000010">
    <property type="protein sequence ID" value="KAJ1141799.1"/>
    <property type="molecule type" value="Genomic_DNA"/>
</dbReference>
<gene>
    <name evidence="2" type="ORF">NDU88_008127</name>
    <name evidence="3" type="ORF">NDU88_008129</name>
</gene>
<evidence type="ECO:0000313" key="4">
    <source>
        <dbReference type="Proteomes" id="UP001066276"/>
    </source>
</evidence>
<protein>
    <submittedName>
        <fullName evidence="3">Uncharacterized protein</fullName>
    </submittedName>
</protein>
<evidence type="ECO:0000256" key="1">
    <source>
        <dbReference type="SAM" id="MobiDB-lite"/>
    </source>
</evidence>
<evidence type="ECO:0000313" key="3">
    <source>
        <dbReference type="EMBL" id="KAJ1141801.1"/>
    </source>
</evidence>
<reference evidence="3" key="1">
    <citation type="journal article" date="2022" name="bioRxiv">
        <title>Sequencing and chromosome-scale assembly of the giantPleurodeles waltlgenome.</title>
        <authorList>
            <person name="Brown T."/>
            <person name="Elewa A."/>
            <person name="Iarovenko S."/>
            <person name="Subramanian E."/>
            <person name="Araus A.J."/>
            <person name="Petzold A."/>
            <person name="Susuki M."/>
            <person name="Suzuki K.-i.T."/>
            <person name="Hayashi T."/>
            <person name="Toyoda A."/>
            <person name="Oliveira C."/>
            <person name="Osipova E."/>
            <person name="Leigh N.D."/>
            <person name="Simon A."/>
            <person name="Yun M.H."/>
        </authorList>
    </citation>
    <scope>NUCLEOTIDE SEQUENCE</scope>
    <source>
        <strain evidence="3">20211129_DDA</strain>
        <tissue evidence="3">Liver</tissue>
    </source>
</reference>
<dbReference type="AlphaFoldDB" id="A0AAV7QMN5"/>
<sequence>MQPSAPACSSQSLSHTRSCGTVDGPRASLPCTWAQCVPDVARLLPSQEPSGPFRVSWGLIHQQLAWTLKPFLGHDVAGLCRDFRNCYFGSTELILVAAIFT</sequence>
<feature type="region of interest" description="Disordered" evidence="1">
    <location>
        <begin position="1"/>
        <end position="21"/>
    </location>
</feature>